<accession>X1PAI3</accession>
<protein>
    <submittedName>
        <fullName evidence="1">Uncharacterized protein</fullName>
    </submittedName>
</protein>
<organism evidence="1">
    <name type="scientific">marine sediment metagenome</name>
    <dbReference type="NCBI Taxonomy" id="412755"/>
    <lineage>
        <taxon>unclassified sequences</taxon>
        <taxon>metagenomes</taxon>
        <taxon>ecological metagenomes</taxon>
    </lineage>
</organism>
<sequence>MKKFLKNYSPKKLDPTRDYLFHLFYKNKLPIIGLEVKEARYEVRGAGWKKVSVSNCQIGRMAIRPYKN</sequence>
<name>X1PAI3_9ZZZZ</name>
<evidence type="ECO:0000313" key="1">
    <source>
        <dbReference type="EMBL" id="GAI53332.1"/>
    </source>
</evidence>
<proteinExistence type="predicted"/>
<comment type="caution">
    <text evidence="1">The sequence shown here is derived from an EMBL/GenBank/DDBJ whole genome shotgun (WGS) entry which is preliminary data.</text>
</comment>
<dbReference type="AlphaFoldDB" id="X1PAI3"/>
<gene>
    <name evidence="1" type="ORF">S06H3_64443</name>
</gene>
<reference evidence="1" key="1">
    <citation type="journal article" date="2014" name="Front. Microbiol.">
        <title>High frequency of phylogenetically diverse reductive dehalogenase-homologous genes in deep subseafloor sedimentary metagenomes.</title>
        <authorList>
            <person name="Kawai M."/>
            <person name="Futagami T."/>
            <person name="Toyoda A."/>
            <person name="Takaki Y."/>
            <person name="Nishi S."/>
            <person name="Hori S."/>
            <person name="Arai W."/>
            <person name="Tsubouchi T."/>
            <person name="Morono Y."/>
            <person name="Uchiyama I."/>
            <person name="Ito T."/>
            <person name="Fujiyama A."/>
            <person name="Inagaki F."/>
            <person name="Takami H."/>
        </authorList>
    </citation>
    <scope>NUCLEOTIDE SEQUENCE</scope>
    <source>
        <strain evidence="1">Expedition CK06-06</strain>
    </source>
</reference>
<dbReference type="EMBL" id="BARV01043048">
    <property type="protein sequence ID" value="GAI53332.1"/>
    <property type="molecule type" value="Genomic_DNA"/>
</dbReference>